<sequence>MTTKLYTHNGLLSSSSSNPWHSRKPARIHYSCNKEFYWGHSRERWLIRLALLEHSDSYSLKLRMVGYKNCYLSSQRGRRLGNLFPRTSADDGVTVNGSPQASTSRDVEEMKVKLNQSLHGEDSSDGLVQFLHEAARVFELAIKEQGSFSKSSWFSTAWLNVDNTWVKTLSYQASVYSLLQAASEIASRGDGRDRDINVFVQKSLLRQSTSLETLIRDQLSAKQPEAYEWFCSEQVPLVVTSFVNYFERDPCFAAATKVSEKGILVGSNNASDITFLMLALTCNAAITKLGQAKVSCPQFFSTIPDITGRLMDMLVDFIPIRQAYHSIKGIGLCREFLVHFGPRAAACRVKNDGGSEEVVFWVDLVQRQLQRAIDRERIWSRLTTSESIEVLERDLAIFGFFIALGRSTQSYLSANGFDVLHDPLEGYVRFLIGGSVLYYPQLSSISSYQLYVEVVCEELDWLQFYPGNSGTPKQSHGHKSKWEGPPNAEAIPQVLDVCFHWMQSFIKYSKWLESPSNVKAARFLSRGHKNLMDCMEEQGILRNEMMESYTNKTFERVGSRPYQPIEKELDSFDKALESVDGAVVRLEQLLQDLHVSNSNSGKEHIKAACSDLEKIRKLKKEAEFLEASFRAKAASLRQEDDDNNAPPPGGNQKQFFTGKKRKSANKATDGPNRAASSYSGLWSSFMRLPTRKPNAELTVDESENDIEELESNKIQRFEILRNELIELEKRVQRSADQSENEEDVKPADDSSRYRNDPGAAQLVKVQKKENIIERSLDKLKETSTDVWQGTQLLAIDVGAATGLLRRVLIGDELTEKEKKVLRRTMTDVASVVPIGVLMLLPVTAVGHAAMLAAIQRYVPSLIPSTYGSERLDLLRKIQKMKMESSEDNSNESVEEIA</sequence>
<dbReference type="PANTHER" id="PTHR14009">
    <property type="entry name" value="LEUCINE ZIPPER-EF-HAND CONTAINING TRANSMEMBRANE PROTEIN"/>
    <property type="match status" value="1"/>
</dbReference>
<feature type="region of interest" description="Disordered" evidence="1">
    <location>
        <begin position="1"/>
        <end position="24"/>
    </location>
</feature>
<dbReference type="STRING" id="74649.A0A2P6RC83"/>
<dbReference type="PANTHER" id="PTHR14009:SF9">
    <property type="entry name" value="LETM1-LIKE PROTEIN"/>
    <property type="match status" value="1"/>
</dbReference>
<accession>A0A2P6RC83</accession>
<dbReference type="EMBL" id="PDCK01000041">
    <property type="protein sequence ID" value="PRQ44042.1"/>
    <property type="molecule type" value="Genomic_DNA"/>
</dbReference>
<feature type="compositionally biased region" description="Basic and acidic residues" evidence="1">
    <location>
        <begin position="743"/>
        <end position="755"/>
    </location>
</feature>
<evidence type="ECO:0000256" key="1">
    <source>
        <dbReference type="SAM" id="MobiDB-lite"/>
    </source>
</evidence>
<evidence type="ECO:0000313" key="3">
    <source>
        <dbReference type="Proteomes" id="UP000238479"/>
    </source>
</evidence>
<dbReference type="OrthoDB" id="275278at2759"/>
<protein>
    <submittedName>
        <fullName evidence="2">Uncharacterized protein</fullName>
    </submittedName>
</protein>
<name>A0A2P6RC83_ROSCH</name>
<dbReference type="InterPro" id="IPR044202">
    <property type="entry name" value="LETM1/MDM38-like"/>
</dbReference>
<proteinExistence type="predicted"/>
<organism evidence="2 3">
    <name type="scientific">Rosa chinensis</name>
    <name type="common">China rose</name>
    <dbReference type="NCBI Taxonomy" id="74649"/>
    <lineage>
        <taxon>Eukaryota</taxon>
        <taxon>Viridiplantae</taxon>
        <taxon>Streptophyta</taxon>
        <taxon>Embryophyta</taxon>
        <taxon>Tracheophyta</taxon>
        <taxon>Spermatophyta</taxon>
        <taxon>Magnoliopsida</taxon>
        <taxon>eudicotyledons</taxon>
        <taxon>Gunneridae</taxon>
        <taxon>Pentapetalae</taxon>
        <taxon>rosids</taxon>
        <taxon>fabids</taxon>
        <taxon>Rosales</taxon>
        <taxon>Rosaceae</taxon>
        <taxon>Rosoideae</taxon>
        <taxon>Rosoideae incertae sedis</taxon>
        <taxon>Rosa</taxon>
    </lineage>
</organism>
<gene>
    <name evidence="2" type="ORF">RchiOBHm_Chr3g0474881</name>
</gene>
<dbReference type="Gramene" id="PRQ44042">
    <property type="protein sequence ID" value="PRQ44042"/>
    <property type="gene ID" value="RchiOBHm_Chr3g0474881"/>
</dbReference>
<dbReference type="AlphaFoldDB" id="A0A2P6RC83"/>
<dbReference type="OMA" id="KSKWEGP"/>
<evidence type="ECO:0000313" key="2">
    <source>
        <dbReference type="EMBL" id="PRQ44042.1"/>
    </source>
</evidence>
<dbReference type="Proteomes" id="UP000238479">
    <property type="component" value="Chromosome 3"/>
</dbReference>
<feature type="region of interest" description="Disordered" evidence="1">
    <location>
        <begin position="635"/>
        <end position="675"/>
    </location>
</feature>
<dbReference type="GO" id="GO:0005743">
    <property type="term" value="C:mitochondrial inner membrane"/>
    <property type="evidence" value="ECO:0007669"/>
    <property type="project" value="InterPro"/>
</dbReference>
<dbReference type="GO" id="GO:0030003">
    <property type="term" value="P:intracellular monoatomic cation homeostasis"/>
    <property type="evidence" value="ECO:0007669"/>
    <property type="project" value="TreeGrafter"/>
</dbReference>
<keyword evidence="3" id="KW-1185">Reference proteome</keyword>
<feature type="region of interest" description="Disordered" evidence="1">
    <location>
        <begin position="731"/>
        <end position="759"/>
    </location>
</feature>
<reference evidence="2 3" key="1">
    <citation type="journal article" date="2018" name="Nat. Genet.">
        <title>The Rosa genome provides new insights in the design of modern roses.</title>
        <authorList>
            <person name="Bendahmane M."/>
        </authorList>
    </citation>
    <scope>NUCLEOTIDE SEQUENCE [LARGE SCALE GENOMIC DNA]</scope>
    <source>
        <strain evidence="3">cv. Old Blush</strain>
    </source>
</reference>
<comment type="caution">
    <text evidence="2">The sequence shown here is derived from an EMBL/GenBank/DDBJ whole genome shotgun (WGS) entry which is preliminary data.</text>
</comment>